<evidence type="ECO:0000256" key="1">
    <source>
        <dbReference type="SAM" id="MobiDB-lite"/>
    </source>
</evidence>
<feature type="region of interest" description="Disordered" evidence="1">
    <location>
        <begin position="1"/>
        <end position="25"/>
    </location>
</feature>
<accession>A0ABN8MH74</accession>
<dbReference type="Proteomes" id="UP001159427">
    <property type="component" value="Unassembled WGS sequence"/>
</dbReference>
<sequence>KPARKDADTSGYKSTDVELSMQEDQPLSARNICRMARELNCKK</sequence>
<feature type="non-terminal residue" evidence="2">
    <location>
        <position position="1"/>
    </location>
</feature>
<organism evidence="2 3">
    <name type="scientific">Porites evermanni</name>
    <dbReference type="NCBI Taxonomy" id="104178"/>
    <lineage>
        <taxon>Eukaryota</taxon>
        <taxon>Metazoa</taxon>
        <taxon>Cnidaria</taxon>
        <taxon>Anthozoa</taxon>
        <taxon>Hexacorallia</taxon>
        <taxon>Scleractinia</taxon>
        <taxon>Fungiina</taxon>
        <taxon>Poritidae</taxon>
        <taxon>Porites</taxon>
    </lineage>
</organism>
<protein>
    <submittedName>
        <fullName evidence="2">Uncharacterized protein</fullName>
    </submittedName>
</protein>
<reference evidence="2 3" key="1">
    <citation type="submission" date="2022-05" db="EMBL/GenBank/DDBJ databases">
        <authorList>
            <consortium name="Genoscope - CEA"/>
            <person name="William W."/>
        </authorList>
    </citation>
    <scope>NUCLEOTIDE SEQUENCE [LARGE SCALE GENOMIC DNA]</scope>
</reference>
<name>A0ABN8MH74_9CNID</name>
<gene>
    <name evidence="2" type="ORF">PEVE_00033188</name>
</gene>
<proteinExistence type="predicted"/>
<dbReference type="EMBL" id="CALNXI010000491">
    <property type="protein sequence ID" value="CAH3028113.1"/>
    <property type="molecule type" value="Genomic_DNA"/>
</dbReference>
<comment type="caution">
    <text evidence="2">The sequence shown here is derived from an EMBL/GenBank/DDBJ whole genome shotgun (WGS) entry which is preliminary data.</text>
</comment>
<evidence type="ECO:0000313" key="3">
    <source>
        <dbReference type="Proteomes" id="UP001159427"/>
    </source>
</evidence>
<keyword evidence="3" id="KW-1185">Reference proteome</keyword>
<evidence type="ECO:0000313" key="2">
    <source>
        <dbReference type="EMBL" id="CAH3028113.1"/>
    </source>
</evidence>